<dbReference type="CDD" id="cd11338">
    <property type="entry name" value="AmyAc_CMD"/>
    <property type="match status" value="1"/>
</dbReference>
<name>A0A1S6IVU1_9FIRM</name>
<dbReference type="Pfam" id="PF00128">
    <property type="entry name" value="Alpha-amylase"/>
    <property type="match status" value="1"/>
</dbReference>
<dbReference type="OrthoDB" id="9805159at2"/>
<dbReference type="KEGG" id="dfg:B0537_07160"/>
<dbReference type="SUPFAM" id="SSF81296">
    <property type="entry name" value="E set domains"/>
    <property type="match status" value="1"/>
</dbReference>
<reference evidence="5 6" key="1">
    <citation type="journal article" date="2016" name="Int. J. Syst. Evol. Microbiol.">
        <title>Desulfotomaculum ferrireducens sp. nov., a moderately thermophilic sulfate-reducing and dissimilatory Fe(III)-reducing bacterium isolated from compost.</title>
        <authorList>
            <person name="Yang G."/>
            <person name="Guo J."/>
            <person name="Zhuang L."/>
            <person name="Yuan Y."/>
            <person name="Zhou S."/>
        </authorList>
    </citation>
    <scope>NUCLEOTIDE SEQUENCE [LARGE SCALE GENOMIC DNA]</scope>
    <source>
        <strain evidence="5 6">GSS09</strain>
    </source>
</reference>
<protein>
    <submittedName>
        <fullName evidence="5">Alpha-glycosidase</fullName>
    </submittedName>
</protein>
<dbReference type="InterPro" id="IPR006047">
    <property type="entry name" value="GH13_cat_dom"/>
</dbReference>
<dbReference type="AlphaFoldDB" id="A0A1S6IVU1"/>
<dbReference type="STRING" id="1833852.B0537_07160"/>
<dbReference type="RefSeq" id="WP_077713909.1">
    <property type="nucleotide sequence ID" value="NZ_CP019698.1"/>
</dbReference>
<comment type="similarity">
    <text evidence="1">Belongs to the glycosyl hydrolase 13 family.</text>
</comment>
<evidence type="ECO:0000256" key="3">
    <source>
        <dbReference type="ARBA" id="ARBA00023295"/>
    </source>
</evidence>
<accession>A0A1S6IVU1</accession>
<dbReference type="InterPro" id="IPR017853">
    <property type="entry name" value="GH"/>
</dbReference>
<gene>
    <name evidence="5" type="ORF">B0537_07160</name>
</gene>
<keyword evidence="2" id="KW-0378">Hydrolase</keyword>
<dbReference type="CDD" id="cd02857">
    <property type="entry name" value="E_set_CDase_PDE_N"/>
    <property type="match status" value="1"/>
</dbReference>
<dbReference type="Gene3D" id="3.90.400.10">
    <property type="entry name" value="Oligo-1,6-glucosidase, Domain 2"/>
    <property type="match status" value="1"/>
</dbReference>
<dbReference type="SMART" id="SM00642">
    <property type="entry name" value="Aamy"/>
    <property type="match status" value="1"/>
</dbReference>
<evidence type="ECO:0000313" key="6">
    <source>
        <dbReference type="Proteomes" id="UP000189464"/>
    </source>
</evidence>
<keyword evidence="6" id="KW-1185">Reference proteome</keyword>
<dbReference type="InterPro" id="IPR014756">
    <property type="entry name" value="Ig_E-set"/>
</dbReference>
<evidence type="ECO:0000256" key="2">
    <source>
        <dbReference type="ARBA" id="ARBA00022801"/>
    </source>
</evidence>
<evidence type="ECO:0000259" key="4">
    <source>
        <dbReference type="SMART" id="SM00642"/>
    </source>
</evidence>
<dbReference type="GO" id="GO:0004553">
    <property type="term" value="F:hydrolase activity, hydrolyzing O-glycosyl compounds"/>
    <property type="evidence" value="ECO:0007669"/>
    <property type="project" value="InterPro"/>
</dbReference>
<dbReference type="EMBL" id="CP019698">
    <property type="protein sequence ID" value="AQS58883.1"/>
    <property type="molecule type" value="Genomic_DNA"/>
</dbReference>
<dbReference type="Gene3D" id="2.60.40.10">
    <property type="entry name" value="Immunoglobulins"/>
    <property type="match status" value="1"/>
</dbReference>
<dbReference type="InterPro" id="IPR045857">
    <property type="entry name" value="O16G_dom_2"/>
</dbReference>
<dbReference type="Gene3D" id="2.60.40.1180">
    <property type="entry name" value="Golgi alpha-mannosidase II"/>
    <property type="match status" value="1"/>
</dbReference>
<dbReference type="InterPro" id="IPR013783">
    <property type="entry name" value="Ig-like_fold"/>
</dbReference>
<feature type="domain" description="Glycosyl hydrolase family 13 catalytic" evidence="4">
    <location>
        <begin position="143"/>
        <end position="551"/>
    </location>
</feature>
<sequence length="653" mass="75257">MIALTEVFHDSHNRLFRSPFGAVPCGQKIDLALEVNSVNQPEQVVLRLWKYGRQEEKIPMQLTEVREQRRLYRASIVAPERHGLLWYYFLVVEGGCTLYYGNNTRQWGGIGQLYDHEPPSYQITVYQPTAATPHWFKDAVMYQIFVDRFCNGYQEGKVLNPKQHCVIYPYWQATPRYGQDATGKTVCYDCFGGNLYGVMKKLPYLKELGITVIYLNPIFEASSNHKYDTGDYKKIDPMYGDNDLFRELCSKARDLGISIILDGVFSHTGSNSIYFNRDGNYPSVGAYQSKDSPYYEWYRFSEWPDKYDCWWGIDTLPNVNEDNPSYQEFIITGEDSVIKYWMKLGAKGWRLDVVDELPAAFVKKIRTTMKQMDPDSVLIGEVWEDASNKVSYGEMREYLLGEELDSVMNYPFRNIWLDFFLGRSDALATHHQLMKLYENYPREHFYSTMNLLGSHDVERVLTLLSGAPPADSLSREEQEVYEPTPEQLRVGLARLKLLSLIQMTFPGVPCIYYGDEVGLQGYKDPLNRRTYPWGQENQELLDWYKSIIALRHQHAALRTGQWIPVLVQGQLYGYIRKIAGGKDVFGRDQENGTVLVIINGALREQTNLSINIGNWCQGALVNPLMEGERYQVRDGFLHLSLGALDGKILIEEG</sequence>
<dbReference type="Gene3D" id="3.20.20.80">
    <property type="entry name" value="Glycosidases"/>
    <property type="match status" value="1"/>
</dbReference>
<evidence type="ECO:0000256" key="1">
    <source>
        <dbReference type="ARBA" id="ARBA00008061"/>
    </source>
</evidence>
<dbReference type="InterPro" id="IPR013780">
    <property type="entry name" value="Glyco_hydro_b"/>
</dbReference>
<proteinExistence type="inferred from homology"/>
<keyword evidence="3 5" id="KW-0326">Glycosidase</keyword>
<dbReference type="PANTHER" id="PTHR10357">
    <property type="entry name" value="ALPHA-AMYLASE FAMILY MEMBER"/>
    <property type="match status" value="1"/>
</dbReference>
<dbReference type="InterPro" id="IPR004185">
    <property type="entry name" value="Glyco_hydro_13_lg-like_dom"/>
</dbReference>
<evidence type="ECO:0000313" key="5">
    <source>
        <dbReference type="EMBL" id="AQS58883.1"/>
    </source>
</evidence>
<dbReference type="SUPFAM" id="SSF51445">
    <property type="entry name" value="(Trans)glycosidases"/>
    <property type="match status" value="1"/>
</dbReference>
<dbReference type="GO" id="GO:0005975">
    <property type="term" value="P:carbohydrate metabolic process"/>
    <property type="evidence" value="ECO:0007669"/>
    <property type="project" value="InterPro"/>
</dbReference>
<dbReference type="PANTHER" id="PTHR10357:SF210">
    <property type="entry name" value="MALTODEXTRIN GLUCOSIDASE"/>
    <property type="match status" value="1"/>
</dbReference>
<organism evidence="5 6">
    <name type="scientific">Desulforamulus ferrireducens</name>
    <dbReference type="NCBI Taxonomy" id="1833852"/>
    <lineage>
        <taxon>Bacteria</taxon>
        <taxon>Bacillati</taxon>
        <taxon>Bacillota</taxon>
        <taxon>Clostridia</taxon>
        <taxon>Eubacteriales</taxon>
        <taxon>Peptococcaceae</taxon>
        <taxon>Desulforamulus</taxon>
    </lineage>
</organism>
<dbReference type="Proteomes" id="UP000189464">
    <property type="component" value="Chromosome"/>
</dbReference>